<dbReference type="RefSeq" id="WP_142275297.1">
    <property type="nucleotide sequence ID" value="NZ_MVIE01000097.1"/>
</dbReference>
<dbReference type="Gene3D" id="3.40.50.12780">
    <property type="entry name" value="N-terminal domain of ligase-like"/>
    <property type="match status" value="1"/>
</dbReference>
<dbReference type="InterPro" id="IPR025110">
    <property type="entry name" value="AMP-bd_C"/>
</dbReference>
<dbReference type="CDD" id="cd02440">
    <property type="entry name" value="AdoMet_MTases"/>
    <property type="match status" value="1"/>
</dbReference>
<dbReference type="Pfam" id="PF00501">
    <property type="entry name" value="AMP-binding"/>
    <property type="match status" value="1"/>
</dbReference>
<dbReference type="SUPFAM" id="SSF53335">
    <property type="entry name" value="S-adenosyl-L-methionine-dependent methyltransferases"/>
    <property type="match status" value="1"/>
</dbReference>
<dbReference type="PROSITE" id="PS50075">
    <property type="entry name" value="CARRIER"/>
    <property type="match status" value="1"/>
</dbReference>
<dbReference type="SUPFAM" id="SSF47336">
    <property type="entry name" value="ACP-like"/>
    <property type="match status" value="1"/>
</dbReference>
<evidence type="ECO:0000259" key="4">
    <source>
        <dbReference type="PROSITE" id="PS50075"/>
    </source>
</evidence>
<evidence type="ECO:0000313" key="5">
    <source>
        <dbReference type="EMBL" id="ORB32747.1"/>
    </source>
</evidence>
<dbReference type="OrthoDB" id="4501954at2"/>
<feature type="non-terminal residue" evidence="5">
    <location>
        <position position="818"/>
    </location>
</feature>
<evidence type="ECO:0000256" key="3">
    <source>
        <dbReference type="ARBA" id="ARBA00022553"/>
    </source>
</evidence>
<gene>
    <name evidence="5" type="ORF">BST39_28505</name>
</gene>
<dbReference type="PROSITE" id="PS00012">
    <property type="entry name" value="PHOSPHOPANTETHEINE"/>
    <property type="match status" value="1"/>
</dbReference>
<name>A0A1X0I2I5_9MYCO</name>
<dbReference type="InterPro" id="IPR020806">
    <property type="entry name" value="PKS_PP-bd"/>
</dbReference>
<dbReference type="SMART" id="SM00823">
    <property type="entry name" value="PKS_PP"/>
    <property type="match status" value="1"/>
</dbReference>
<evidence type="ECO:0000313" key="6">
    <source>
        <dbReference type="Proteomes" id="UP000192513"/>
    </source>
</evidence>
<protein>
    <recommendedName>
        <fullName evidence="4">Carrier domain-containing protein</fullName>
    </recommendedName>
</protein>
<keyword evidence="6" id="KW-1185">Reference proteome</keyword>
<sequence length="818" mass="88362">SVGVLLSAVRSGAALVVAGREAYAGEALTTLLQCRQVNAAVFTPTVLSSLDPARLNGVDTLITIGEALPAELAATWASGRQMFNTYGPTETTIWVTCTAPLSAGQPVGIGAPLPGACALVLDTRLNPVPRGVVGELYVSGPVLAHGYVGRVDLTAERFVANPYGAAGARMYRTGDLVRWAPDGTLDYLGRADTQIKLRGQRIELGEIENTLLSCPQVTQAAATVHHAKTGAQLVAYVTLEHTASADHDAESVEEWQHVWNELYGAEVGVSAFGMDFRSWNSSYTGDPIPLEEMVEWRSAIVDRIIALQPRRVLEIGAGSGLVLSQIAPECERYVATDMSAAAIDHLARSLERLQTPWRDRVQLLTRPAHVVEGLPPGYFDTIILNSVIQYFPNRQYLADLIDYAVELLAPGGALFIGDVRNHTLQGAFQTAVALARTDTTDTAEIRQRVHRAMLSESELLLAPEFFTTWAADHPSVAGLDIQVKRGSADNELNRYRYDVVVHKTPTWVRSLAKVPTWTWAQCAGLDGLRSQLLTHRPATVRIAEIPHTGVITDVRVEEALTAGLPLADALAQANATPDTATAEQLHRAGEAAGYHVAVTWGTKPGTLDAVFIGPEPHREHTPPLTDLYLPDTWARRSTPHANEPRTNAKVSAVRQRLSARLPEYMVPSQIVVLEQFPLTSSGKIDRKALPAPVFAATPFQAPQTPTEEIVAGVYAQVLGLERVGVDESFFDLGGDSLSAMRLIDSINKALESHLAVRTVFDAPSVRSLSEQLDRHESPAGDVLFASVHGGDTTEVHARDLTLDKFIDAPTLSVAPTLP</sequence>
<dbReference type="PANTHER" id="PTHR45527">
    <property type="entry name" value="NONRIBOSOMAL PEPTIDE SYNTHETASE"/>
    <property type="match status" value="1"/>
</dbReference>
<dbReference type="GO" id="GO:0043041">
    <property type="term" value="P:amino acid activation for nonribosomal peptide biosynthetic process"/>
    <property type="evidence" value="ECO:0007669"/>
    <property type="project" value="TreeGrafter"/>
</dbReference>
<comment type="caution">
    <text evidence="5">The sequence shown here is derived from an EMBL/GenBank/DDBJ whole genome shotgun (WGS) entry which is preliminary data.</text>
</comment>
<dbReference type="InterPro" id="IPR029063">
    <property type="entry name" value="SAM-dependent_MTases_sf"/>
</dbReference>
<dbReference type="InterPro" id="IPR029058">
    <property type="entry name" value="AB_hydrolase_fold"/>
</dbReference>
<dbReference type="Pfam" id="PF08242">
    <property type="entry name" value="Methyltransf_12"/>
    <property type="match status" value="1"/>
</dbReference>
<organism evidence="5 6">
    <name type="scientific">Mycobacterium paraseoulense</name>
    <dbReference type="NCBI Taxonomy" id="590652"/>
    <lineage>
        <taxon>Bacteria</taxon>
        <taxon>Bacillati</taxon>
        <taxon>Actinomycetota</taxon>
        <taxon>Actinomycetes</taxon>
        <taxon>Mycobacteriales</taxon>
        <taxon>Mycobacteriaceae</taxon>
        <taxon>Mycobacterium</taxon>
    </lineage>
</organism>
<keyword evidence="2" id="KW-0596">Phosphopantetheine</keyword>
<dbReference type="GO" id="GO:0031177">
    <property type="term" value="F:phosphopantetheine binding"/>
    <property type="evidence" value="ECO:0007669"/>
    <property type="project" value="InterPro"/>
</dbReference>
<dbReference type="InterPro" id="IPR013217">
    <property type="entry name" value="Methyltransf_12"/>
</dbReference>
<dbReference type="InterPro" id="IPR009081">
    <property type="entry name" value="PP-bd_ACP"/>
</dbReference>
<dbReference type="Proteomes" id="UP000192513">
    <property type="component" value="Unassembled WGS sequence"/>
</dbReference>
<dbReference type="GO" id="GO:0005737">
    <property type="term" value="C:cytoplasm"/>
    <property type="evidence" value="ECO:0007669"/>
    <property type="project" value="TreeGrafter"/>
</dbReference>
<comment type="cofactor">
    <cofactor evidence="1">
        <name>pantetheine 4'-phosphate</name>
        <dbReference type="ChEBI" id="CHEBI:47942"/>
    </cofactor>
</comment>
<dbReference type="GO" id="GO:0072330">
    <property type="term" value="P:monocarboxylic acid biosynthetic process"/>
    <property type="evidence" value="ECO:0007669"/>
    <property type="project" value="UniProtKB-ARBA"/>
</dbReference>
<dbReference type="PANTHER" id="PTHR45527:SF1">
    <property type="entry name" value="FATTY ACID SYNTHASE"/>
    <property type="match status" value="1"/>
</dbReference>
<keyword evidence="3" id="KW-0597">Phosphoprotein</keyword>
<accession>A0A1X0I2I5</accession>
<evidence type="ECO:0000256" key="2">
    <source>
        <dbReference type="ARBA" id="ARBA00022450"/>
    </source>
</evidence>
<dbReference type="SUPFAM" id="SSF56801">
    <property type="entry name" value="Acetyl-CoA synthetase-like"/>
    <property type="match status" value="1"/>
</dbReference>
<reference evidence="5 6" key="1">
    <citation type="submission" date="2017-02" db="EMBL/GenBank/DDBJ databases">
        <title>The new phylogeny of genus Mycobacterium.</title>
        <authorList>
            <person name="Tortoli E."/>
            <person name="Trovato A."/>
            <person name="Cirillo D.M."/>
        </authorList>
    </citation>
    <scope>NUCLEOTIDE SEQUENCE [LARGE SCALE GENOMIC DNA]</scope>
    <source>
        <strain evidence="5 6">DSM 45000</strain>
    </source>
</reference>
<dbReference type="Pfam" id="PF00550">
    <property type="entry name" value="PP-binding"/>
    <property type="match status" value="1"/>
</dbReference>
<dbReference type="Gene3D" id="3.40.50.150">
    <property type="entry name" value="Vaccinia Virus protein VP39"/>
    <property type="match status" value="1"/>
</dbReference>
<dbReference type="EMBL" id="MVIE01000097">
    <property type="protein sequence ID" value="ORB32747.1"/>
    <property type="molecule type" value="Genomic_DNA"/>
</dbReference>
<dbReference type="InterPro" id="IPR006162">
    <property type="entry name" value="Ppantetheine_attach_site"/>
</dbReference>
<dbReference type="FunFam" id="1.10.1200.10:FF:000016">
    <property type="entry name" value="Non-ribosomal peptide synthase"/>
    <property type="match status" value="1"/>
</dbReference>
<dbReference type="InterPro" id="IPR036736">
    <property type="entry name" value="ACP-like_sf"/>
</dbReference>
<evidence type="ECO:0000256" key="1">
    <source>
        <dbReference type="ARBA" id="ARBA00001957"/>
    </source>
</evidence>
<dbReference type="AlphaFoldDB" id="A0A1X0I2I5"/>
<dbReference type="Gene3D" id="3.40.50.1820">
    <property type="entry name" value="alpha/beta hydrolase"/>
    <property type="match status" value="1"/>
</dbReference>
<dbReference type="InterPro" id="IPR045851">
    <property type="entry name" value="AMP-bd_C_sf"/>
</dbReference>
<feature type="non-terminal residue" evidence="5">
    <location>
        <position position="1"/>
    </location>
</feature>
<dbReference type="Pfam" id="PF13193">
    <property type="entry name" value="AMP-binding_C"/>
    <property type="match status" value="1"/>
</dbReference>
<proteinExistence type="predicted"/>
<dbReference type="SMART" id="SM01294">
    <property type="entry name" value="PKS_PP_betabranch"/>
    <property type="match status" value="1"/>
</dbReference>
<dbReference type="InterPro" id="IPR000873">
    <property type="entry name" value="AMP-dep_synth/lig_dom"/>
</dbReference>
<dbReference type="InterPro" id="IPR042099">
    <property type="entry name" value="ANL_N_sf"/>
</dbReference>
<dbReference type="GO" id="GO:0044550">
    <property type="term" value="P:secondary metabolite biosynthetic process"/>
    <property type="evidence" value="ECO:0007669"/>
    <property type="project" value="TreeGrafter"/>
</dbReference>
<dbReference type="Gene3D" id="3.30.300.30">
    <property type="match status" value="2"/>
</dbReference>
<feature type="domain" description="Carrier" evidence="4">
    <location>
        <begin position="701"/>
        <end position="776"/>
    </location>
</feature>
<dbReference type="STRING" id="590652.BST39_28505"/>